<evidence type="ECO:0000256" key="1">
    <source>
        <dbReference type="SAM" id="Phobius"/>
    </source>
</evidence>
<gene>
    <name evidence="2" type="ORF">C4520_15865</name>
</gene>
<comment type="caution">
    <text evidence="2">The sequence shown here is derived from an EMBL/GenBank/DDBJ whole genome shotgun (WGS) entry which is preliminary data.</text>
</comment>
<protein>
    <recommendedName>
        <fullName evidence="4">DUF106 domain-containing protein</fullName>
    </recommendedName>
</protein>
<feature type="transmembrane region" description="Helical" evidence="1">
    <location>
        <begin position="30"/>
        <end position="51"/>
    </location>
</feature>
<evidence type="ECO:0008006" key="4">
    <source>
        <dbReference type="Google" id="ProtNLM"/>
    </source>
</evidence>
<evidence type="ECO:0000313" key="3">
    <source>
        <dbReference type="Proteomes" id="UP000265882"/>
    </source>
</evidence>
<keyword evidence="1" id="KW-0472">Membrane</keyword>
<name>A0A3A4N7F3_ABYX5</name>
<dbReference type="EMBL" id="QZKU01000112">
    <property type="protein sequence ID" value="RJP17688.1"/>
    <property type="molecule type" value="Genomic_DNA"/>
</dbReference>
<keyword evidence="1" id="KW-0812">Transmembrane</keyword>
<organism evidence="2 3">
    <name type="scientific">Abyssobacteria bacterium (strain SURF_5)</name>
    <dbReference type="NCBI Taxonomy" id="2093360"/>
    <lineage>
        <taxon>Bacteria</taxon>
        <taxon>Pseudomonadati</taxon>
        <taxon>Candidatus Hydrogenedentota</taxon>
        <taxon>Candidatus Abyssobacteria</taxon>
    </lineage>
</organism>
<dbReference type="AlphaFoldDB" id="A0A3A4N7F3"/>
<accession>A0A3A4N7F3</accession>
<dbReference type="Proteomes" id="UP000265882">
    <property type="component" value="Unassembled WGS sequence"/>
</dbReference>
<feature type="transmembrane region" description="Helical" evidence="1">
    <location>
        <begin position="247"/>
        <end position="269"/>
    </location>
</feature>
<feature type="transmembrane region" description="Helical" evidence="1">
    <location>
        <begin position="7"/>
        <end position="24"/>
    </location>
</feature>
<keyword evidence="1" id="KW-1133">Transmembrane helix</keyword>
<sequence length="277" mass="31033">MDNQLMYVANLVITRIFGALLSPFSGLSPIWGLLAVSVVTGIVLVVIFKYTSNQAAIRKTKEKISAYFLQIRLFKDDLGLMLDAQKRILRTNLTYMKYSVVPMLIMLVPVVLILIQLGIRYENRPLRPGESAVVKLKFGEPIEALPVLVEASDGIKLETPLLRLPEDREIDVRIGALSEGEHHLVVVIDGQRITTPVRVSNRIECVYPEREKYAFAGILFAPGQKPLPQDSPLESVSFILPRRELNVFGLSVHWLVFFFVVSVAAGYSLKGVFKVQV</sequence>
<reference evidence="2 3" key="1">
    <citation type="journal article" date="2017" name="ISME J.">
        <title>Energy and carbon metabolisms in a deep terrestrial subsurface fluid microbial community.</title>
        <authorList>
            <person name="Momper L."/>
            <person name="Jungbluth S.P."/>
            <person name="Lee M.D."/>
            <person name="Amend J.P."/>
        </authorList>
    </citation>
    <scope>NUCLEOTIDE SEQUENCE [LARGE SCALE GENOMIC DNA]</scope>
    <source>
        <strain evidence="2">SURF_5</strain>
    </source>
</reference>
<evidence type="ECO:0000313" key="2">
    <source>
        <dbReference type="EMBL" id="RJP17688.1"/>
    </source>
</evidence>
<proteinExistence type="predicted"/>
<feature type="transmembrane region" description="Helical" evidence="1">
    <location>
        <begin position="95"/>
        <end position="119"/>
    </location>
</feature>